<dbReference type="EMBL" id="CP002606">
    <property type="protein sequence ID" value="AEA33881.1"/>
    <property type="molecule type" value="Genomic_DNA"/>
</dbReference>
<organism evidence="2 3">
    <name type="scientific">Hippea maritima (strain ATCC 700847 / DSM 10411 / MH2)</name>
    <dbReference type="NCBI Taxonomy" id="760142"/>
    <lineage>
        <taxon>Bacteria</taxon>
        <taxon>Pseudomonadati</taxon>
        <taxon>Campylobacterota</taxon>
        <taxon>Desulfurellia</taxon>
        <taxon>Desulfurellales</taxon>
        <taxon>Hippeaceae</taxon>
        <taxon>Hippea</taxon>
    </lineage>
</organism>
<sequence length="349" mass="38320">MNIDCKNNRLLVSGELTFNNLSKLITKINECKPAIIDVRGASKLDTSSLVYLASLNIKLLLNKNDQSLLNIVLQHIPEKKKKKDSRGFLYSLGYAFVERLKELYVFMSFLGEVFVGFIGFILNPKRFRLKSTLKDVELMGFNAIPILTTISFLIGAVIAYHGSVRLKQFGANIFVVDLVSISVLRELGPLIVAILLAGRSSSSYTAQIGIMKVTEEVDVIKTMGVNPYDILVFPKIVSMLVCVPLLIVLADVMGVLGGMVVAHLSLNITVRDFILRLHQAIGIKTFVSGILKAPAFAFLIATIGAFKGFQTKKNVESIGKSVTVSVVDSIFGVIIADAIFSVLFRWMGI</sequence>
<reference evidence="2 3" key="1">
    <citation type="journal article" date="2011" name="Stand. Genomic Sci.">
        <title>Complete genome sequence of the thermophilic sulfur-reducer Hippea maritima type strain (MH(2)).</title>
        <authorList>
            <person name="Huntemann M."/>
            <person name="Lu M."/>
            <person name="Nolan M."/>
            <person name="Lapidus A."/>
            <person name="Lucas S."/>
            <person name="Hammon N."/>
            <person name="Deshpande S."/>
            <person name="Cheng J.F."/>
            <person name="Tapia R."/>
            <person name="Han C."/>
            <person name="Goodwin L."/>
            <person name="Pitluck S."/>
            <person name="Liolios K."/>
            <person name="Pagani I."/>
            <person name="Ivanova N."/>
            <person name="Ovchinikova G."/>
            <person name="Pati A."/>
            <person name="Chen A."/>
            <person name="Palaniappan K."/>
            <person name="Land M."/>
            <person name="Hauser L."/>
            <person name="Jeffries C.D."/>
            <person name="Detter J.C."/>
            <person name="Brambilla E.M."/>
            <person name="Rohde M."/>
            <person name="Spring S."/>
            <person name="Goker M."/>
            <person name="Woyke T."/>
            <person name="Bristow J."/>
            <person name="Eisen J.A."/>
            <person name="Markowitz V."/>
            <person name="Hugenholtz P."/>
            <person name="Kyrpides N.C."/>
            <person name="Klenk H.P."/>
            <person name="Mavromatis K."/>
        </authorList>
    </citation>
    <scope>NUCLEOTIDE SEQUENCE [LARGE SCALE GENOMIC DNA]</scope>
    <source>
        <strain evidence="3">ATCC 700847 / DSM 10411 / MH2</strain>
    </source>
</reference>
<evidence type="ECO:0008006" key="4">
    <source>
        <dbReference type="Google" id="ProtNLM"/>
    </source>
</evidence>
<dbReference type="KEGG" id="hmr:Hipma_0911"/>
<feature type="transmembrane region" description="Helical" evidence="1">
    <location>
        <begin position="173"/>
        <end position="197"/>
    </location>
</feature>
<evidence type="ECO:0000256" key="1">
    <source>
        <dbReference type="RuleBase" id="RU362044"/>
    </source>
</evidence>
<gene>
    <name evidence="2" type="ordered locus">Hipma_0911</name>
</gene>
<name>F2LVU7_HIPMA</name>
<dbReference type="InterPro" id="IPR003453">
    <property type="entry name" value="ABC_MlaE_roteobac"/>
</dbReference>
<accession>F2LVU7</accession>
<dbReference type="HOGENOM" id="CLU_045686_0_0_7"/>
<dbReference type="GO" id="GO:0005548">
    <property type="term" value="F:phospholipid transporter activity"/>
    <property type="evidence" value="ECO:0007669"/>
    <property type="project" value="TreeGrafter"/>
</dbReference>
<dbReference type="Pfam" id="PF02405">
    <property type="entry name" value="MlaE"/>
    <property type="match status" value="1"/>
</dbReference>
<protein>
    <recommendedName>
        <fullName evidence="4">STAS domain-containing protein</fullName>
    </recommendedName>
</protein>
<feature type="transmembrane region" description="Helical" evidence="1">
    <location>
        <begin position="285"/>
        <end position="306"/>
    </location>
</feature>
<dbReference type="STRING" id="760142.Hipma_0911"/>
<dbReference type="RefSeq" id="WP_013681922.1">
    <property type="nucleotide sequence ID" value="NC_015318.1"/>
</dbReference>
<dbReference type="InParanoid" id="F2LVU7"/>
<reference evidence="3" key="2">
    <citation type="submission" date="2011-03" db="EMBL/GenBank/DDBJ databases">
        <title>The complete genome of Hippea maritima DSM 10411.</title>
        <authorList>
            <consortium name="US DOE Joint Genome Institute (JGI-PGF)"/>
            <person name="Lucas S."/>
            <person name="Copeland A."/>
            <person name="Lapidus A."/>
            <person name="Bruce D."/>
            <person name="Goodwin L."/>
            <person name="Pitluck S."/>
            <person name="Peters L."/>
            <person name="Kyrpides N."/>
            <person name="Mavromatis K."/>
            <person name="Pagani I."/>
            <person name="Ivanova N."/>
            <person name="Mikhailova N."/>
            <person name="Lu M."/>
            <person name="Detter J.C."/>
            <person name="Tapia R."/>
            <person name="Han C."/>
            <person name="Land M."/>
            <person name="Hauser L."/>
            <person name="Markowitz V."/>
            <person name="Cheng J.-F."/>
            <person name="Hugenholtz P."/>
            <person name="Woyke T."/>
            <person name="Wu D."/>
            <person name="Spring S."/>
            <person name="Schroeder M."/>
            <person name="Brambilla E."/>
            <person name="Klenk H.-P."/>
            <person name="Eisen J.A."/>
        </authorList>
    </citation>
    <scope>NUCLEOTIDE SEQUENCE [LARGE SCALE GENOMIC DNA]</scope>
    <source>
        <strain evidence="3">ATCC 700847 / DSM 10411 / MH2</strain>
    </source>
</reference>
<dbReference type="InterPro" id="IPR030802">
    <property type="entry name" value="Permease_MalE"/>
</dbReference>
<dbReference type="PANTHER" id="PTHR30188:SF3">
    <property type="entry name" value="ABC TRANSPORTER PERMEASE"/>
    <property type="match status" value="1"/>
</dbReference>
<feature type="transmembrane region" description="Helical" evidence="1">
    <location>
        <begin position="142"/>
        <end position="161"/>
    </location>
</feature>
<evidence type="ECO:0000313" key="2">
    <source>
        <dbReference type="EMBL" id="AEA33881.1"/>
    </source>
</evidence>
<feature type="transmembrane region" description="Helical" evidence="1">
    <location>
        <begin position="326"/>
        <end position="346"/>
    </location>
</feature>
<keyword evidence="1" id="KW-1133">Transmembrane helix</keyword>
<dbReference type="eggNOG" id="COG0767">
    <property type="taxonomic scope" value="Bacteria"/>
</dbReference>
<dbReference type="PANTHER" id="PTHR30188">
    <property type="entry name" value="ABC TRANSPORTER PERMEASE PROTEIN-RELATED"/>
    <property type="match status" value="1"/>
</dbReference>
<feature type="transmembrane region" description="Helical" evidence="1">
    <location>
        <begin position="236"/>
        <end position="264"/>
    </location>
</feature>
<keyword evidence="1" id="KW-0812">Transmembrane</keyword>
<comment type="similarity">
    <text evidence="1">Belongs to the MlaE permease family.</text>
</comment>
<keyword evidence="3" id="KW-1185">Reference proteome</keyword>
<evidence type="ECO:0000313" key="3">
    <source>
        <dbReference type="Proteomes" id="UP000008139"/>
    </source>
</evidence>
<keyword evidence="1" id="KW-0472">Membrane</keyword>
<feature type="transmembrane region" description="Helical" evidence="1">
    <location>
        <begin position="103"/>
        <end position="122"/>
    </location>
</feature>
<dbReference type="NCBIfam" id="TIGR00056">
    <property type="entry name" value="MlaE family lipid ABC transporter permease subunit"/>
    <property type="match status" value="1"/>
</dbReference>
<dbReference type="AlphaFoldDB" id="F2LVU7"/>
<proteinExistence type="inferred from homology"/>
<dbReference type="Proteomes" id="UP000008139">
    <property type="component" value="Chromosome"/>
</dbReference>
<dbReference type="GO" id="GO:0043190">
    <property type="term" value="C:ATP-binding cassette (ABC) transporter complex"/>
    <property type="evidence" value="ECO:0007669"/>
    <property type="project" value="InterPro"/>
</dbReference>
<dbReference type="OrthoDB" id="9805022at2"/>